<gene>
    <name evidence="3" type="ORF">NCTC9935_00831</name>
</gene>
<proteinExistence type="predicted"/>
<dbReference type="RefSeq" id="WP_111823365.1">
    <property type="nucleotide sequence ID" value="NZ_CBDERX010000071.1"/>
</dbReference>
<dbReference type="AlphaFoldDB" id="A0A2X0TZP1"/>
<feature type="transmembrane region" description="Helical" evidence="2">
    <location>
        <begin position="280"/>
        <end position="304"/>
    </location>
</feature>
<dbReference type="STRING" id="1660.APY09_02295"/>
<dbReference type="EMBL" id="UAPR01000002">
    <property type="protein sequence ID" value="SPT55333.1"/>
    <property type="molecule type" value="Genomic_DNA"/>
</dbReference>
<keyword evidence="2" id="KW-0812">Transmembrane</keyword>
<reference evidence="3 4" key="1">
    <citation type="submission" date="2018-06" db="EMBL/GenBank/DDBJ databases">
        <authorList>
            <consortium name="Pathogen Informatics"/>
            <person name="Doyle S."/>
        </authorList>
    </citation>
    <scope>NUCLEOTIDE SEQUENCE [LARGE SCALE GENOMIC DNA]</scope>
    <source>
        <strain evidence="3 4">NCTC9935</strain>
    </source>
</reference>
<evidence type="ECO:0000313" key="4">
    <source>
        <dbReference type="Proteomes" id="UP000250192"/>
    </source>
</evidence>
<feature type="transmembrane region" description="Helical" evidence="2">
    <location>
        <begin position="147"/>
        <end position="167"/>
    </location>
</feature>
<feature type="transmembrane region" description="Helical" evidence="2">
    <location>
        <begin position="122"/>
        <end position="141"/>
    </location>
</feature>
<sequence length="564" mass="59055">MKGPDRSAVGRLVATWWLPAAIACLVGTLYVCYSVAQWRALVAPSWDLGIFTEAVQAYSRFEAPIAPIKGPGYNLLGDHFHPILALLGPIFRFFPSALTLLVVQDVLIAASVLPIARLAQSLLGRGGALLVGLAYGLGWGLQGAVGAQFHEVCVAVPLLAFGGVAFVERRWGVCMAWLAPLVLVKEDLGLTVFVAGLALAWRRRGEGRPGILASIAYALFGIIAFVLTIKVLLPAMNPAGTWAYSLDGAATGAGTPTGGTTAAREIPSLWGILTTPSVKLVSLLVLAAGAGFVGAASPWFALVVPTLAWRFAGSVETYYVWDSWHYNAVLVPIAACSLLDVVDRWVSPEGVGRTLDLPARSTRARSASQRLGEASGDESTACGGSDGLGGTASRTRCGVDVADAVGIQGDCAGAQTLVAAGLGRDGTVASPGIAWRCAAWVVACVPALSLALTASSLPLWHLPDLTEDPRMAAALGALDAVPEGVSVETDTTLLARLVPGREVYWVGTTGKMDTPPEYVVIDARSYAWGDQQVDAESWAAAAHPGHTYETVYAKQGFRVARRTS</sequence>
<feature type="transmembrane region" description="Helical" evidence="2">
    <location>
        <begin position="93"/>
        <end position="115"/>
    </location>
</feature>
<evidence type="ECO:0000313" key="3">
    <source>
        <dbReference type="EMBL" id="SPT55333.1"/>
    </source>
</evidence>
<evidence type="ECO:0000256" key="2">
    <source>
        <dbReference type="SAM" id="Phobius"/>
    </source>
</evidence>
<dbReference type="PROSITE" id="PS51257">
    <property type="entry name" value="PROKAR_LIPOPROTEIN"/>
    <property type="match status" value="1"/>
</dbReference>
<organism evidence="3 4">
    <name type="scientific">Schaalia odontolytica</name>
    <dbReference type="NCBI Taxonomy" id="1660"/>
    <lineage>
        <taxon>Bacteria</taxon>
        <taxon>Bacillati</taxon>
        <taxon>Actinomycetota</taxon>
        <taxon>Actinomycetes</taxon>
        <taxon>Actinomycetales</taxon>
        <taxon>Actinomycetaceae</taxon>
        <taxon>Schaalia</taxon>
    </lineage>
</organism>
<accession>A0A2X0TZP1</accession>
<dbReference type="InterPro" id="IPR018650">
    <property type="entry name" value="STSV1_Orf64"/>
</dbReference>
<dbReference type="OrthoDB" id="5240834at2"/>
<feature type="transmembrane region" description="Helical" evidence="2">
    <location>
        <begin position="174"/>
        <end position="199"/>
    </location>
</feature>
<name>A0A2X0TZP1_9ACTO</name>
<keyword evidence="4" id="KW-1185">Reference proteome</keyword>
<protein>
    <submittedName>
        <fullName evidence="3">Predicted membrane protein</fullName>
    </submittedName>
</protein>
<keyword evidence="2" id="KW-1133">Transmembrane helix</keyword>
<dbReference type="GeneID" id="93758296"/>
<feature type="transmembrane region" description="Helical" evidence="2">
    <location>
        <begin position="211"/>
        <end position="233"/>
    </location>
</feature>
<dbReference type="Pfam" id="PF09852">
    <property type="entry name" value="DUF2079"/>
    <property type="match status" value="1"/>
</dbReference>
<feature type="region of interest" description="Disordered" evidence="1">
    <location>
        <begin position="362"/>
        <end position="387"/>
    </location>
</feature>
<feature type="transmembrane region" description="Helical" evidence="2">
    <location>
        <begin position="12"/>
        <end position="36"/>
    </location>
</feature>
<dbReference type="Proteomes" id="UP000250192">
    <property type="component" value="Unassembled WGS sequence"/>
</dbReference>
<keyword evidence="2" id="KW-0472">Membrane</keyword>
<evidence type="ECO:0000256" key="1">
    <source>
        <dbReference type="SAM" id="MobiDB-lite"/>
    </source>
</evidence>